<keyword evidence="1" id="KW-1133">Transmembrane helix</keyword>
<proteinExistence type="predicted"/>
<sequence>MPPRPKSTLCACARCSNAFEHVYPLEIIIIVRCTATGGGPAGRGDAIPPTVPTIVVGVIVPIRQLVLEVVKVFARDQVRVGFELGQKAGLAEHLLVVRLDAERARHKAHATVQRGRDQVLQLVALLVRAERGGNLVRRQLLDRVLLHPHDQVVQDEVNSLEVLPQADRSSTSVEPSPNTLPNRTLLSFCLILRSVSMMSRWFRSNHCANEFTRNIRLRRSPRNSIGNSCTICSFALDVQDVALVSPATTLATLLLTVVVLLLVLFAGRTGSFRFTFFRNNRLPARAPSVSSMSSLADWLPPTTVTAGSYSSIGASSFCCCCCCCAKSSIVMVSGSTVDEDERAVSCRRLLFVSSAETVDEDVRSSSLRSSTRLSCTASSSCCSPSSSVVSFCTLCSSSDVSVWFGPSSSVCTASSCVICATDLSNRRLFTAPLIVVCCLSSTTCSSASSSSSSSWLPSCSTGCFGRPRRRPRLPASNVSRLAVFSSSGLRVVAGAEAAVFCVGFCCCFAEARPTATPRTVPFASCVSLLTTDRVLTFSCGGLVLEL</sequence>
<protein>
    <submittedName>
        <fullName evidence="2">Uncharacterized protein</fullName>
    </submittedName>
</protein>
<organism evidence="2 3">
    <name type="scientific">Anopheles culicifacies</name>
    <dbReference type="NCBI Taxonomy" id="139723"/>
    <lineage>
        <taxon>Eukaryota</taxon>
        <taxon>Metazoa</taxon>
        <taxon>Ecdysozoa</taxon>
        <taxon>Arthropoda</taxon>
        <taxon>Hexapoda</taxon>
        <taxon>Insecta</taxon>
        <taxon>Pterygota</taxon>
        <taxon>Neoptera</taxon>
        <taxon>Endopterygota</taxon>
        <taxon>Diptera</taxon>
        <taxon>Nematocera</taxon>
        <taxon>Culicoidea</taxon>
        <taxon>Culicidae</taxon>
        <taxon>Anophelinae</taxon>
        <taxon>Anopheles</taxon>
        <taxon>culicifacies species complex</taxon>
    </lineage>
</organism>
<keyword evidence="1" id="KW-0472">Membrane</keyword>
<keyword evidence="3" id="KW-1185">Reference proteome</keyword>
<feature type="transmembrane region" description="Helical" evidence="1">
    <location>
        <begin position="241"/>
        <end position="266"/>
    </location>
</feature>
<evidence type="ECO:0000313" key="2">
    <source>
        <dbReference type="EnsemblMetazoa" id="ACUA016585-PA"/>
    </source>
</evidence>
<dbReference type="EnsemblMetazoa" id="ACUA016585-RA">
    <property type="protein sequence ID" value="ACUA016585-PA"/>
    <property type="gene ID" value="ACUA016585"/>
</dbReference>
<dbReference type="VEuPathDB" id="VectorBase:ACUA016585"/>
<dbReference type="EMBL" id="AXCM01007960">
    <property type="status" value="NOT_ANNOTATED_CDS"/>
    <property type="molecule type" value="Genomic_DNA"/>
</dbReference>
<reference evidence="3" key="1">
    <citation type="submission" date="2013-09" db="EMBL/GenBank/DDBJ databases">
        <title>The Genome Sequence of Anopheles culicifacies species A.</title>
        <authorList>
            <consortium name="The Broad Institute Genomics Platform"/>
            <person name="Neafsey D.E."/>
            <person name="Besansky N."/>
            <person name="Howell P."/>
            <person name="Walton C."/>
            <person name="Young S.K."/>
            <person name="Zeng Q."/>
            <person name="Gargeya S."/>
            <person name="Fitzgerald M."/>
            <person name="Haas B."/>
            <person name="Abouelleil A."/>
            <person name="Allen A.W."/>
            <person name="Alvarado L."/>
            <person name="Arachchi H.M."/>
            <person name="Berlin A.M."/>
            <person name="Chapman S.B."/>
            <person name="Gainer-Dewar J."/>
            <person name="Goldberg J."/>
            <person name="Griggs A."/>
            <person name="Gujja S."/>
            <person name="Hansen M."/>
            <person name="Howarth C."/>
            <person name="Imamovic A."/>
            <person name="Ireland A."/>
            <person name="Larimer J."/>
            <person name="McCowan C."/>
            <person name="Murphy C."/>
            <person name="Pearson M."/>
            <person name="Poon T.W."/>
            <person name="Priest M."/>
            <person name="Roberts A."/>
            <person name="Saif S."/>
            <person name="Shea T."/>
            <person name="Sisk P."/>
            <person name="Sykes S."/>
            <person name="Wortman J."/>
            <person name="Nusbaum C."/>
            <person name="Birren B."/>
        </authorList>
    </citation>
    <scope>NUCLEOTIDE SEQUENCE [LARGE SCALE GENOMIC DNA]</scope>
    <source>
        <strain evidence="3">A-37</strain>
    </source>
</reference>
<evidence type="ECO:0000313" key="3">
    <source>
        <dbReference type="Proteomes" id="UP000075883"/>
    </source>
</evidence>
<accession>A0A182MEV7</accession>
<evidence type="ECO:0000256" key="1">
    <source>
        <dbReference type="SAM" id="Phobius"/>
    </source>
</evidence>
<keyword evidence="1" id="KW-0812">Transmembrane</keyword>
<reference evidence="2" key="2">
    <citation type="submission" date="2020-05" db="UniProtKB">
        <authorList>
            <consortium name="EnsemblMetazoa"/>
        </authorList>
    </citation>
    <scope>IDENTIFICATION</scope>
    <source>
        <strain evidence="2">A-37</strain>
    </source>
</reference>
<dbReference type="Proteomes" id="UP000075883">
    <property type="component" value="Unassembled WGS sequence"/>
</dbReference>
<name>A0A182MEV7_9DIPT</name>
<dbReference type="AlphaFoldDB" id="A0A182MEV7"/>